<dbReference type="GO" id="GO:0032259">
    <property type="term" value="P:methylation"/>
    <property type="evidence" value="ECO:0007669"/>
    <property type="project" value="UniProtKB-KW"/>
</dbReference>
<feature type="domain" description="Tetrapyrrole methylase" evidence="7">
    <location>
        <begin position="3"/>
        <end position="135"/>
    </location>
</feature>
<dbReference type="PANTHER" id="PTHR46111:SF1">
    <property type="entry name" value="RIBOSOMAL RNA SMALL SUBUNIT METHYLTRANSFERASE I"/>
    <property type="match status" value="1"/>
</dbReference>
<sequence>MMLLQNGKKVALICNAGTPLISDPGYVLVREAFAKDIQVLVIPGPSAVTAAAALSGLPVSTFIFEGFLPKKAGRRKKKLEALKTEKRTVVFFESPVRIKRLLGELLDAVGDRQIALCRELTKYHEEVRRARIREVLDRMPILKGEFTIVLEGADA</sequence>
<dbReference type="InterPro" id="IPR014776">
    <property type="entry name" value="4pyrrole_Mease_sub2"/>
</dbReference>
<dbReference type="GO" id="GO:0006364">
    <property type="term" value="P:rRNA processing"/>
    <property type="evidence" value="ECO:0007669"/>
    <property type="project" value="UniProtKB-KW"/>
</dbReference>
<gene>
    <name evidence="8" type="ORF">S12H4_55549</name>
</gene>
<dbReference type="EMBL" id="BARW01035645">
    <property type="protein sequence ID" value="GAJ21871.1"/>
    <property type="molecule type" value="Genomic_DNA"/>
</dbReference>
<name>X1VVB6_9ZZZZ</name>
<feature type="transmembrane region" description="Helical" evidence="6">
    <location>
        <begin position="47"/>
        <end position="68"/>
    </location>
</feature>
<keyword evidence="6" id="KW-1133">Transmembrane helix</keyword>
<dbReference type="InterPro" id="IPR008189">
    <property type="entry name" value="rRNA_ssu_MeTfrase_I"/>
</dbReference>
<proteinExistence type="predicted"/>
<accession>X1VVB6</accession>
<evidence type="ECO:0000259" key="7">
    <source>
        <dbReference type="Pfam" id="PF00590"/>
    </source>
</evidence>
<evidence type="ECO:0000256" key="1">
    <source>
        <dbReference type="ARBA" id="ARBA00022490"/>
    </source>
</evidence>
<dbReference type="CDD" id="cd11648">
    <property type="entry name" value="RsmI"/>
    <property type="match status" value="1"/>
</dbReference>
<evidence type="ECO:0000256" key="3">
    <source>
        <dbReference type="ARBA" id="ARBA00022603"/>
    </source>
</evidence>
<keyword evidence="6" id="KW-0812">Transmembrane</keyword>
<keyword evidence="6" id="KW-0472">Membrane</keyword>
<dbReference type="InterPro" id="IPR035996">
    <property type="entry name" value="4pyrrol_Methylase_sf"/>
</dbReference>
<dbReference type="FunFam" id="3.30.950.10:FF:000002">
    <property type="entry name" value="Ribosomal RNA small subunit methyltransferase I"/>
    <property type="match status" value="1"/>
</dbReference>
<keyword evidence="4" id="KW-0808">Transferase</keyword>
<evidence type="ECO:0000256" key="2">
    <source>
        <dbReference type="ARBA" id="ARBA00022552"/>
    </source>
</evidence>
<comment type="caution">
    <text evidence="8">The sequence shown here is derived from an EMBL/GenBank/DDBJ whole genome shotgun (WGS) entry which is preliminary data.</text>
</comment>
<dbReference type="Pfam" id="PF00590">
    <property type="entry name" value="TP_methylase"/>
    <property type="match status" value="1"/>
</dbReference>
<dbReference type="Gene3D" id="3.40.1010.10">
    <property type="entry name" value="Cobalt-precorrin-4 Transmethylase, Domain 1"/>
    <property type="match status" value="1"/>
</dbReference>
<dbReference type="SUPFAM" id="SSF53790">
    <property type="entry name" value="Tetrapyrrole methylase"/>
    <property type="match status" value="1"/>
</dbReference>
<dbReference type="PANTHER" id="PTHR46111">
    <property type="entry name" value="RIBOSOMAL RNA SMALL SUBUNIT METHYLTRANSFERASE I"/>
    <property type="match status" value="1"/>
</dbReference>
<dbReference type="Gene3D" id="3.30.950.10">
    <property type="entry name" value="Methyltransferase, Cobalt-precorrin-4 Transmethylase, Domain 2"/>
    <property type="match status" value="1"/>
</dbReference>
<dbReference type="AlphaFoldDB" id="X1VVB6"/>
<keyword evidence="2" id="KW-0698">rRNA processing</keyword>
<keyword evidence="1" id="KW-0963">Cytoplasm</keyword>
<keyword evidence="5" id="KW-0949">S-adenosyl-L-methionine</keyword>
<evidence type="ECO:0000256" key="6">
    <source>
        <dbReference type="SAM" id="Phobius"/>
    </source>
</evidence>
<evidence type="ECO:0000256" key="5">
    <source>
        <dbReference type="ARBA" id="ARBA00022691"/>
    </source>
</evidence>
<reference evidence="8" key="1">
    <citation type="journal article" date="2014" name="Front. Microbiol.">
        <title>High frequency of phylogenetically diverse reductive dehalogenase-homologous genes in deep subseafloor sedimentary metagenomes.</title>
        <authorList>
            <person name="Kawai M."/>
            <person name="Futagami T."/>
            <person name="Toyoda A."/>
            <person name="Takaki Y."/>
            <person name="Nishi S."/>
            <person name="Hori S."/>
            <person name="Arai W."/>
            <person name="Tsubouchi T."/>
            <person name="Morono Y."/>
            <person name="Uchiyama I."/>
            <person name="Ito T."/>
            <person name="Fujiyama A."/>
            <person name="Inagaki F."/>
            <person name="Takami H."/>
        </authorList>
    </citation>
    <scope>NUCLEOTIDE SEQUENCE</scope>
    <source>
        <strain evidence="8">Expedition CK06-06</strain>
    </source>
</reference>
<evidence type="ECO:0000256" key="4">
    <source>
        <dbReference type="ARBA" id="ARBA00022679"/>
    </source>
</evidence>
<dbReference type="InterPro" id="IPR000878">
    <property type="entry name" value="4pyrrol_Mease"/>
</dbReference>
<keyword evidence="3" id="KW-0489">Methyltransferase</keyword>
<dbReference type="InterPro" id="IPR014777">
    <property type="entry name" value="4pyrrole_Mease_sub1"/>
</dbReference>
<organism evidence="8">
    <name type="scientific">marine sediment metagenome</name>
    <dbReference type="NCBI Taxonomy" id="412755"/>
    <lineage>
        <taxon>unclassified sequences</taxon>
        <taxon>metagenomes</taxon>
        <taxon>ecological metagenomes</taxon>
    </lineage>
</organism>
<dbReference type="GO" id="GO:0008168">
    <property type="term" value="F:methyltransferase activity"/>
    <property type="evidence" value="ECO:0007669"/>
    <property type="project" value="UniProtKB-KW"/>
</dbReference>
<protein>
    <recommendedName>
        <fullName evidence="7">Tetrapyrrole methylase domain-containing protein</fullName>
    </recommendedName>
</protein>
<evidence type="ECO:0000313" key="8">
    <source>
        <dbReference type="EMBL" id="GAJ21871.1"/>
    </source>
</evidence>